<accession>A0A084QS40</accession>
<dbReference type="PRINTS" id="PR00381">
    <property type="entry name" value="KINESINLIGHT"/>
</dbReference>
<dbReference type="Pfam" id="PF13374">
    <property type="entry name" value="TPR_10"/>
    <property type="match status" value="2"/>
</dbReference>
<dbReference type="InterPro" id="IPR053137">
    <property type="entry name" value="NLR-like"/>
</dbReference>
<evidence type="ECO:0000313" key="4">
    <source>
        <dbReference type="Proteomes" id="UP000028524"/>
    </source>
</evidence>
<dbReference type="SUPFAM" id="SSF48452">
    <property type="entry name" value="TPR-like"/>
    <property type="match status" value="3"/>
</dbReference>
<dbReference type="AlphaFoldDB" id="A0A084QS40"/>
<dbReference type="InterPro" id="IPR011990">
    <property type="entry name" value="TPR-like_helical_dom_sf"/>
</dbReference>
<keyword evidence="4" id="KW-1185">Reference proteome</keyword>
<evidence type="ECO:0000259" key="2">
    <source>
        <dbReference type="Pfam" id="PF25000"/>
    </source>
</evidence>
<organism evidence="3 4">
    <name type="scientific">Stachybotrys chlorohalonatus (strain IBT 40285)</name>
    <dbReference type="NCBI Taxonomy" id="1283841"/>
    <lineage>
        <taxon>Eukaryota</taxon>
        <taxon>Fungi</taxon>
        <taxon>Dikarya</taxon>
        <taxon>Ascomycota</taxon>
        <taxon>Pezizomycotina</taxon>
        <taxon>Sordariomycetes</taxon>
        <taxon>Hypocreomycetidae</taxon>
        <taxon>Hypocreales</taxon>
        <taxon>Stachybotryaceae</taxon>
        <taxon>Stachybotrys</taxon>
    </lineage>
</organism>
<dbReference type="OrthoDB" id="5147906at2759"/>
<dbReference type="PANTHER" id="PTHR46082">
    <property type="entry name" value="ATP/GTP-BINDING PROTEIN-RELATED"/>
    <property type="match status" value="1"/>
</dbReference>
<gene>
    <name evidence="3" type="ORF">S40285_09515</name>
</gene>
<dbReference type="STRING" id="1283841.A0A084QS40"/>
<dbReference type="PANTHER" id="PTHR46082:SF6">
    <property type="entry name" value="AAA+ ATPASE DOMAIN-CONTAINING PROTEIN-RELATED"/>
    <property type="match status" value="1"/>
</dbReference>
<reference evidence="3 4" key="1">
    <citation type="journal article" date="2014" name="BMC Genomics">
        <title>Comparative genome sequencing reveals chemotype-specific gene clusters in the toxigenic black mold Stachybotrys.</title>
        <authorList>
            <person name="Semeiks J."/>
            <person name="Borek D."/>
            <person name="Otwinowski Z."/>
            <person name="Grishin N.V."/>
        </authorList>
    </citation>
    <scope>NUCLEOTIDE SEQUENCE [LARGE SCALE GENOMIC DNA]</scope>
    <source>
        <strain evidence="3 4">IBT 40285</strain>
    </source>
</reference>
<dbReference type="EMBL" id="KL660394">
    <property type="protein sequence ID" value="KFA66775.1"/>
    <property type="molecule type" value="Genomic_DNA"/>
</dbReference>
<dbReference type="Pfam" id="PF25000">
    <property type="entry name" value="DUF7779"/>
    <property type="match status" value="1"/>
</dbReference>
<dbReference type="Pfam" id="PF13424">
    <property type="entry name" value="TPR_12"/>
    <property type="match status" value="2"/>
</dbReference>
<sequence length="577" mass="66144">MNQGEALALAQKKLGKLDKEEDMKNIEPLIRALEYMPLAIVQATAYILQKAPRYSVQQYLEKFQQSDRKKATLLDYEGGQLRRDREAKNSIIITWQISFDHIRQTRPSAADLLSLMSFCDRQGIPESLLRASDEKEEVASEPGRQQHGPALDVFDSDKESTDDESQSNSSEDDQFENDISALRDYSFISINEDRETFEMHNLVQLATRRWLEAKGQQEKWKSEFIYRLNAQLPNGEYENWEICRSLLPHTIAAAAQRPKDELPLIEWTSILYKAAWYLGEIGEGPEAQVMAENAMKYRIKIFGREHNKSLDVIEMLGSVKMLRGRWEVAEKLFVEVMKTRRTQLGADHPSTLTSMANLASTFRNQGRWKDAEELEVQVIETRKMKLGVDHPSMLTSMANLASTFRNQGRWKDAEELFVQVMEMSKTKLGVDHPSMLTSMANLALTFISQGQWKDAEELLVQVMERSKMKLGVDHPNTLTSMANLASTFWNQGRWKDAEELEVQVIEMSKTKLGVEHPSTLASMNNLAYTWYCLGRVSEAIEMMQICIRNQQDKLGSDHSYTRSSVSTLDNWTQKASK</sequence>
<dbReference type="HOGENOM" id="CLU_000288_125_12_1"/>
<dbReference type="Proteomes" id="UP000028524">
    <property type="component" value="Unassembled WGS sequence"/>
</dbReference>
<evidence type="ECO:0000256" key="1">
    <source>
        <dbReference type="SAM" id="MobiDB-lite"/>
    </source>
</evidence>
<dbReference type="InParanoid" id="A0A084QS40"/>
<dbReference type="Gene3D" id="1.25.40.10">
    <property type="entry name" value="Tetratricopeptide repeat domain"/>
    <property type="match status" value="2"/>
</dbReference>
<protein>
    <recommendedName>
        <fullName evidence="2">DUF7779 domain-containing protein</fullName>
    </recommendedName>
</protein>
<feature type="region of interest" description="Disordered" evidence="1">
    <location>
        <begin position="131"/>
        <end position="175"/>
    </location>
</feature>
<proteinExistence type="predicted"/>
<feature type="domain" description="DUF7779" evidence="2">
    <location>
        <begin position="104"/>
        <end position="212"/>
    </location>
</feature>
<name>A0A084QS40_STAC4</name>
<feature type="compositionally biased region" description="Acidic residues" evidence="1">
    <location>
        <begin position="160"/>
        <end position="175"/>
    </location>
</feature>
<dbReference type="InterPro" id="IPR056681">
    <property type="entry name" value="DUF7779"/>
</dbReference>
<evidence type="ECO:0000313" key="3">
    <source>
        <dbReference type="EMBL" id="KFA66775.1"/>
    </source>
</evidence>
<dbReference type="OMA" id="HPETIHA"/>